<dbReference type="InterPro" id="IPR015813">
    <property type="entry name" value="Pyrv/PenolPyrv_kinase-like_dom"/>
</dbReference>
<dbReference type="GO" id="GO:0046872">
    <property type="term" value="F:metal ion binding"/>
    <property type="evidence" value="ECO:0007669"/>
    <property type="project" value="UniProtKB-KW"/>
</dbReference>
<feature type="domain" description="HpcH/HpaI aldolase/citrate lyase" evidence="4">
    <location>
        <begin position="26"/>
        <end position="240"/>
    </location>
</feature>
<comment type="similarity">
    <text evidence="1">Belongs to the HpcH/HpaI aldolase family.</text>
</comment>
<comment type="caution">
    <text evidence="5">The sequence shown here is derived from an EMBL/GenBank/DDBJ whole genome shotgun (WGS) entry which is preliminary data.</text>
</comment>
<keyword evidence="2" id="KW-0479">Metal-binding</keyword>
<dbReference type="GO" id="GO:0005737">
    <property type="term" value="C:cytoplasm"/>
    <property type="evidence" value="ECO:0007669"/>
    <property type="project" value="TreeGrafter"/>
</dbReference>
<dbReference type="Proteomes" id="UP000585437">
    <property type="component" value="Unassembled WGS sequence"/>
</dbReference>
<dbReference type="Gene3D" id="3.20.20.60">
    <property type="entry name" value="Phosphoenolpyruvate-binding domains"/>
    <property type="match status" value="1"/>
</dbReference>
<proteinExistence type="inferred from homology"/>
<protein>
    <submittedName>
        <fullName evidence="5">2-keto-3-deoxy-L-rhamnonate aldolase RhmA</fullName>
    </submittedName>
</protein>
<reference evidence="5 6" key="1">
    <citation type="submission" date="2020-08" db="EMBL/GenBank/DDBJ databases">
        <title>The Agave Microbiome: Exploring the role of microbial communities in plant adaptations to desert environments.</title>
        <authorList>
            <person name="Partida-Martinez L.P."/>
        </authorList>
    </citation>
    <scope>NUCLEOTIDE SEQUENCE [LARGE SCALE GENOMIC DNA]</scope>
    <source>
        <strain evidence="5 6">AS3.12</strain>
    </source>
</reference>
<dbReference type="InterPro" id="IPR050251">
    <property type="entry name" value="HpcH-HpaI_aldolase"/>
</dbReference>
<evidence type="ECO:0000313" key="5">
    <source>
        <dbReference type="EMBL" id="MBB6510853.1"/>
    </source>
</evidence>
<keyword evidence="3" id="KW-0456">Lyase</keyword>
<dbReference type="AlphaFoldDB" id="A0A7X0JNI4"/>
<dbReference type="PANTHER" id="PTHR30502">
    <property type="entry name" value="2-KETO-3-DEOXY-L-RHAMNONATE ALDOLASE"/>
    <property type="match status" value="1"/>
</dbReference>
<evidence type="ECO:0000313" key="6">
    <source>
        <dbReference type="Proteomes" id="UP000585437"/>
    </source>
</evidence>
<evidence type="ECO:0000256" key="3">
    <source>
        <dbReference type="ARBA" id="ARBA00023239"/>
    </source>
</evidence>
<dbReference type="Pfam" id="PF03328">
    <property type="entry name" value="HpcH_HpaI"/>
    <property type="match status" value="1"/>
</dbReference>
<dbReference type="InterPro" id="IPR005000">
    <property type="entry name" value="Aldolase/citrate-lyase_domain"/>
</dbReference>
<dbReference type="SUPFAM" id="SSF51621">
    <property type="entry name" value="Phosphoenolpyruvate/pyruvate domain"/>
    <property type="match status" value="1"/>
</dbReference>
<dbReference type="RefSeq" id="WP_246454167.1">
    <property type="nucleotide sequence ID" value="NZ_JACHBU010000011.1"/>
</dbReference>
<dbReference type="InterPro" id="IPR040442">
    <property type="entry name" value="Pyrv_kinase-like_dom_sf"/>
</dbReference>
<dbReference type="PANTHER" id="PTHR30502:SF0">
    <property type="entry name" value="PHOSPHOENOLPYRUVATE CARBOXYLASE FAMILY PROTEIN"/>
    <property type="match status" value="1"/>
</dbReference>
<evidence type="ECO:0000256" key="1">
    <source>
        <dbReference type="ARBA" id="ARBA00005568"/>
    </source>
</evidence>
<name>A0A7X0JNI4_9HYPH</name>
<sequence length="256" mass="26738">MTDISQKTTMTFRQRLMAGERMLGSFIKTPTSHSVEILGDIGFDFVVVDEEHAPFDRAAVDVAVLAARAAGTAALVRVSSEVTILSALDCGADGILVPHVANVAKAKSVAAASRYRNGTRGYSPSGRSGRYGADVSWPYIDRSDARIATIAMIEDPSALYDIDAIVAVDGIDAFFVGRGDLTLALNAASSSSDEVTAAVVKVSVAAGKVGKPVAVMAATREEGDVFAALGATAFILSSDQGFMRKAGLQMLQAFRA</sequence>
<organism evidence="5 6">
    <name type="scientific">Rhizobium soli</name>
    <dbReference type="NCBI Taxonomy" id="424798"/>
    <lineage>
        <taxon>Bacteria</taxon>
        <taxon>Pseudomonadati</taxon>
        <taxon>Pseudomonadota</taxon>
        <taxon>Alphaproteobacteria</taxon>
        <taxon>Hyphomicrobiales</taxon>
        <taxon>Rhizobiaceae</taxon>
        <taxon>Rhizobium/Agrobacterium group</taxon>
        <taxon>Rhizobium</taxon>
    </lineage>
</organism>
<accession>A0A7X0JNI4</accession>
<gene>
    <name evidence="5" type="ORF">F4695_004245</name>
</gene>
<evidence type="ECO:0000256" key="2">
    <source>
        <dbReference type="ARBA" id="ARBA00022723"/>
    </source>
</evidence>
<keyword evidence="6" id="KW-1185">Reference proteome</keyword>
<dbReference type="GO" id="GO:0016832">
    <property type="term" value="F:aldehyde-lyase activity"/>
    <property type="evidence" value="ECO:0007669"/>
    <property type="project" value="TreeGrafter"/>
</dbReference>
<evidence type="ECO:0000259" key="4">
    <source>
        <dbReference type="Pfam" id="PF03328"/>
    </source>
</evidence>
<dbReference type="EMBL" id="JACHBU010000011">
    <property type="protein sequence ID" value="MBB6510853.1"/>
    <property type="molecule type" value="Genomic_DNA"/>
</dbReference>